<keyword evidence="1" id="KW-1133">Transmembrane helix</keyword>
<dbReference type="EMBL" id="AP019697">
    <property type="protein sequence ID" value="BBK24948.1"/>
    <property type="molecule type" value="Genomic_DNA"/>
</dbReference>
<reference evidence="3" key="1">
    <citation type="submission" date="2019-05" db="EMBL/GenBank/DDBJ databases">
        <title>Complete genome sequencing of Dialister sp. strain 5BBH33.</title>
        <authorList>
            <person name="Sakamoto M."/>
            <person name="Murakami T."/>
            <person name="Mori H."/>
        </authorList>
    </citation>
    <scope>NUCLEOTIDE SEQUENCE [LARGE SCALE GENOMIC DNA]</scope>
    <source>
        <strain evidence="3">5BBH33</strain>
    </source>
</reference>
<dbReference type="Proteomes" id="UP000320585">
    <property type="component" value="Chromosome"/>
</dbReference>
<feature type="transmembrane region" description="Helical" evidence="1">
    <location>
        <begin position="12"/>
        <end position="28"/>
    </location>
</feature>
<dbReference type="RefSeq" id="WP_143332461.1">
    <property type="nucleotide sequence ID" value="NZ_AP019697.1"/>
</dbReference>
<proteinExistence type="predicted"/>
<evidence type="ECO:0000313" key="3">
    <source>
        <dbReference type="Proteomes" id="UP000320585"/>
    </source>
</evidence>
<accession>A0A8D4UU59</accession>
<feature type="transmembrane region" description="Helical" evidence="1">
    <location>
        <begin position="34"/>
        <end position="56"/>
    </location>
</feature>
<evidence type="ECO:0000256" key="1">
    <source>
        <dbReference type="SAM" id="Phobius"/>
    </source>
</evidence>
<sequence>MSNDSRQTMGQWFLIILLACNLAALRTVDFHNLHVLDCLLLITMVVLAAVNFYGWVVKKRERR</sequence>
<dbReference type="GeneID" id="92716099"/>
<dbReference type="KEGG" id="dho:Dia5BBH33_08830"/>
<keyword evidence="1" id="KW-0472">Membrane</keyword>
<dbReference type="PROSITE" id="PS51257">
    <property type="entry name" value="PROKAR_LIPOPROTEIN"/>
    <property type="match status" value="1"/>
</dbReference>
<keyword evidence="1" id="KW-0812">Transmembrane</keyword>
<dbReference type="AlphaFoldDB" id="A0A8D4UU59"/>
<keyword evidence="3" id="KW-1185">Reference proteome</keyword>
<gene>
    <name evidence="2" type="ORF">Dia5BBH33_08830</name>
</gene>
<protein>
    <recommendedName>
        <fullName evidence="4">Lipoprotein</fullName>
    </recommendedName>
</protein>
<evidence type="ECO:0008006" key="4">
    <source>
        <dbReference type="Google" id="ProtNLM"/>
    </source>
</evidence>
<evidence type="ECO:0000313" key="2">
    <source>
        <dbReference type="EMBL" id="BBK24948.1"/>
    </source>
</evidence>
<name>A0A8D4UU59_9FIRM</name>
<organism evidence="2 3">
    <name type="scientific">Dialister hominis</name>
    <dbReference type="NCBI Taxonomy" id="2582419"/>
    <lineage>
        <taxon>Bacteria</taxon>
        <taxon>Bacillati</taxon>
        <taxon>Bacillota</taxon>
        <taxon>Negativicutes</taxon>
        <taxon>Veillonellales</taxon>
        <taxon>Veillonellaceae</taxon>
        <taxon>Dialister</taxon>
    </lineage>
</organism>